<feature type="compositionally biased region" description="Polar residues" evidence="1">
    <location>
        <begin position="37"/>
        <end position="48"/>
    </location>
</feature>
<dbReference type="RefSeq" id="WP_325985055.1">
    <property type="nucleotide sequence ID" value="NZ_CP158490.1"/>
</dbReference>
<protein>
    <submittedName>
        <fullName evidence="2">Tetratricopeptide repeat protein</fullName>
    </submittedName>
</protein>
<dbReference type="SUPFAM" id="SSF48452">
    <property type="entry name" value="TPR-like"/>
    <property type="match status" value="3"/>
</dbReference>
<gene>
    <name evidence="2" type="ORF">ABCR88_22705</name>
</gene>
<dbReference type="InterPro" id="IPR011990">
    <property type="entry name" value="TPR-like_helical_dom_sf"/>
</dbReference>
<dbReference type="EMBL" id="CP158490">
    <property type="protein sequence ID" value="XBY22304.1"/>
    <property type="molecule type" value="Genomic_DNA"/>
</dbReference>
<feature type="region of interest" description="Disordered" evidence="1">
    <location>
        <begin position="25"/>
        <end position="78"/>
    </location>
</feature>
<dbReference type="InterPro" id="IPR019734">
    <property type="entry name" value="TPR_rpt"/>
</dbReference>
<feature type="compositionally biased region" description="Polar residues" evidence="1">
    <location>
        <begin position="69"/>
        <end position="78"/>
    </location>
</feature>
<dbReference type="PANTHER" id="PTHR10098">
    <property type="entry name" value="RAPSYN-RELATED"/>
    <property type="match status" value="1"/>
</dbReference>
<proteinExistence type="predicted"/>
<dbReference type="Pfam" id="PF13176">
    <property type="entry name" value="TPR_7"/>
    <property type="match status" value="1"/>
</dbReference>
<accession>A0AAU7WPG1</accession>
<sequence>MDSKQQGVVFEWYWDCDTLGVHHPVLPKKKSSKAGPESTQRKQQQQPASRPRHNHRQEEQQKITQTQQSGAGSYNNQAGRDLTINHIDLPPELLQQFNHALNNIRNSADSEKKNILLLLERQDFSKAEAALDALLTERKSSYAQELLEIAELYLPLNKEKSKLCYEQAAQAGQDNPELLNKYAIYLMNTGKLDEAHTVFDLLLAMSHCDDKVRELALGNRGVLYKNQGKWQEAISYLRQAQVLSICNNNKIIETSNLNNLGACFNHMGELGEADSCLQLALEKIENLLDQPQTDPNLAKLKSIQANALSNLSINKKKLFLQSGRSAYLDEAEQLLKRAIDIDQSSGNKSFLIRHHGNLANIYKLQEQYEKMHRHLEKARVLSISHGTLKDKLTVQVNLAEAYQKEHNHRQALQTYKNCFANEKILEFRQLTATALSGLADVHRALDEEPQANHCAAQASALFAELGFSSEVERIRKDFPMSRP</sequence>
<dbReference type="Gene3D" id="1.25.40.10">
    <property type="entry name" value="Tetratricopeptide repeat domain"/>
    <property type="match status" value="2"/>
</dbReference>
<name>A0AAU7WPG1_9PSED</name>
<organism evidence="2">
    <name type="scientific">Pseudomonas sp. W17</name>
    <dbReference type="NCBI Taxonomy" id="3144407"/>
    <lineage>
        <taxon>Bacteria</taxon>
        <taxon>Pseudomonadati</taxon>
        <taxon>Pseudomonadota</taxon>
        <taxon>Gammaproteobacteria</taxon>
        <taxon>Pseudomonadales</taxon>
        <taxon>Pseudomonadaceae</taxon>
        <taxon>Pseudomonas</taxon>
    </lineage>
</organism>
<evidence type="ECO:0000256" key="1">
    <source>
        <dbReference type="SAM" id="MobiDB-lite"/>
    </source>
</evidence>
<evidence type="ECO:0000313" key="2">
    <source>
        <dbReference type="EMBL" id="XBY22304.1"/>
    </source>
</evidence>
<reference evidence="2" key="1">
    <citation type="submission" date="2024-06" db="EMBL/GenBank/DDBJ databases">
        <authorList>
            <person name="Wu L."/>
        </authorList>
    </citation>
    <scope>NUCLEOTIDE SEQUENCE</scope>
    <source>
        <strain evidence="2">W17</strain>
    </source>
</reference>
<dbReference type="AlphaFoldDB" id="A0AAU7WPG1"/>
<dbReference type="SMART" id="SM00028">
    <property type="entry name" value="TPR"/>
    <property type="match status" value="5"/>
</dbReference>